<organism evidence="3 4">
    <name type="scientific">Streptomyces finlayi</name>
    <dbReference type="NCBI Taxonomy" id="67296"/>
    <lineage>
        <taxon>Bacteria</taxon>
        <taxon>Bacillati</taxon>
        <taxon>Actinomycetota</taxon>
        <taxon>Actinomycetes</taxon>
        <taxon>Kitasatosporales</taxon>
        <taxon>Streptomycetaceae</taxon>
        <taxon>Streptomyces</taxon>
    </lineage>
</organism>
<proteinExistence type="predicted"/>
<evidence type="ECO:0000313" key="3">
    <source>
        <dbReference type="EMBL" id="GHC99405.1"/>
    </source>
</evidence>
<reference evidence="3" key="2">
    <citation type="submission" date="2020-09" db="EMBL/GenBank/DDBJ databases">
        <authorList>
            <person name="Sun Q."/>
            <person name="Ohkuma M."/>
        </authorList>
    </citation>
    <scope>NUCLEOTIDE SEQUENCE</scope>
    <source>
        <strain evidence="3">JCM 4637</strain>
    </source>
</reference>
<dbReference type="GO" id="GO:0005524">
    <property type="term" value="F:ATP binding"/>
    <property type="evidence" value="ECO:0007669"/>
    <property type="project" value="UniProtKB-UniRule"/>
</dbReference>
<protein>
    <recommendedName>
        <fullName evidence="2">Protein kinase domain-containing protein</fullName>
    </recommendedName>
</protein>
<feature type="domain" description="Protein kinase" evidence="2">
    <location>
        <begin position="15"/>
        <end position="78"/>
    </location>
</feature>
<dbReference type="InterPro" id="IPR017441">
    <property type="entry name" value="Protein_kinase_ATP_BS"/>
</dbReference>
<comment type="caution">
    <text evidence="3">The sequence shown here is derived from an EMBL/GenBank/DDBJ whole genome shotgun (WGS) entry which is preliminary data.</text>
</comment>
<evidence type="ECO:0000259" key="2">
    <source>
        <dbReference type="PROSITE" id="PS50011"/>
    </source>
</evidence>
<dbReference type="InterPro" id="IPR011009">
    <property type="entry name" value="Kinase-like_dom_sf"/>
</dbReference>
<keyword evidence="1" id="KW-0067">ATP-binding</keyword>
<evidence type="ECO:0000256" key="1">
    <source>
        <dbReference type="PROSITE-ProRule" id="PRU10141"/>
    </source>
</evidence>
<dbReference type="SUPFAM" id="SSF56112">
    <property type="entry name" value="Protein kinase-like (PK-like)"/>
    <property type="match status" value="1"/>
</dbReference>
<evidence type="ECO:0000313" key="4">
    <source>
        <dbReference type="Proteomes" id="UP000638353"/>
    </source>
</evidence>
<dbReference type="PROSITE" id="PS00107">
    <property type="entry name" value="PROTEIN_KINASE_ATP"/>
    <property type="match status" value="1"/>
</dbReference>
<dbReference type="Gene3D" id="3.30.200.20">
    <property type="entry name" value="Phosphorylase Kinase, domain 1"/>
    <property type="match status" value="1"/>
</dbReference>
<gene>
    <name evidence="3" type="ORF">GCM10010334_42910</name>
</gene>
<accession>A0A918WZT3</accession>
<feature type="binding site" evidence="1">
    <location>
        <position position="49"/>
    </location>
    <ligand>
        <name>ATP</name>
        <dbReference type="ChEBI" id="CHEBI:30616"/>
    </ligand>
</feature>
<dbReference type="InterPro" id="IPR000719">
    <property type="entry name" value="Prot_kinase_dom"/>
</dbReference>
<keyword evidence="1" id="KW-0547">Nucleotide-binding</keyword>
<dbReference type="Proteomes" id="UP000638353">
    <property type="component" value="Unassembled WGS sequence"/>
</dbReference>
<dbReference type="AlphaFoldDB" id="A0A918WZT3"/>
<dbReference type="PROSITE" id="PS50011">
    <property type="entry name" value="PROTEIN_KINASE_DOM"/>
    <property type="match status" value="1"/>
</dbReference>
<reference evidence="3" key="1">
    <citation type="journal article" date="2014" name="Int. J. Syst. Evol. Microbiol.">
        <title>Complete genome sequence of Corynebacterium casei LMG S-19264T (=DSM 44701T), isolated from a smear-ripened cheese.</title>
        <authorList>
            <consortium name="US DOE Joint Genome Institute (JGI-PGF)"/>
            <person name="Walter F."/>
            <person name="Albersmeier A."/>
            <person name="Kalinowski J."/>
            <person name="Ruckert C."/>
        </authorList>
    </citation>
    <scope>NUCLEOTIDE SEQUENCE</scope>
    <source>
        <strain evidence="3">JCM 4637</strain>
    </source>
</reference>
<dbReference type="GO" id="GO:0004672">
    <property type="term" value="F:protein kinase activity"/>
    <property type="evidence" value="ECO:0007669"/>
    <property type="project" value="InterPro"/>
</dbReference>
<dbReference type="RefSeq" id="WP_229898075.1">
    <property type="nucleotide sequence ID" value="NZ_BMVC01000008.1"/>
</dbReference>
<sequence>MRPLTGEDQSHLGPYRLLGRLGAGGMGRVYLGRHRDATDATADGLAAVKTIRTDIDEHPTFRARFDREVRAARRVGNV</sequence>
<name>A0A918WZT3_9ACTN</name>
<dbReference type="EMBL" id="BMVC01000008">
    <property type="protein sequence ID" value="GHC99405.1"/>
    <property type="molecule type" value="Genomic_DNA"/>
</dbReference>